<dbReference type="Proteomes" id="UP000634136">
    <property type="component" value="Unassembled WGS sequence"/>
</dbReference>
<dbReference type="PANTHER" id="PTHR34396">
    <property type="entry name" value="OS03G0264950 PROTEIN-RELATED"/>
    <property type="match status" value="1"/>
</dbReference>
<feature type="compositionally biased region" description="Polar residues" evidence="1">
    <location>
        <begin position="162"/>
        <end position="172"/>
    </location>
</feature>
<reference evidence="2" key="1">
    <citation type="submission" date="2020-09" db="EMBL/GenBank/DDBJ databases">
        <title>Genome-Enabled Discovery of Anthraquinone Biosynthesis in Senna tora.</title>
        <authorList>
            <person name="Kang S.-H."/>
            <person name="Pandey R.P."/>
            <person name="Lee C.-M."/>
            <person name="Sim J.-S."/>
            <person name="Jeong J.-T."/>
            <person name="Choi B.-S."/>
            <person name="Jung M."/>
            <person name="Ginzburg D."/>
            <person name="Zhao K."/>
            <person name="Won S.Y."/>
            <person name="Oh T.-J."/>
            <person name="Yu Y."/>
            <person name="Kim N.-H."/>
            <person name="Lee O.R."/>
            <person name="Lee T.-H."/>
            <person name="Bashyal P."/>
            <person name="Kim T.-S."/>
            <person name="Lee W.-H."/>
            <person name="Kawkins C."/>
            <person name="Kim C.-K."/>
            <person name="Kim J.S."/>
            <person name="Ahn B.O."/>
            <person name="Rhee S.Y."/>
            <person name="Sohng J.K."/>
        </authorList>
    </citation>
    <scope>NUCLEOTIDE SEQUENCE</scope>
    <source>
        <tissue evidence="2">Leaf</tissue>
    </source>
</reference>
<dbReference type="AlphaFoldDB" id="A0A834SG29"/>
<dbReference type="GO" id="GO:0005634">
    <property type="term" value="C:nucleus"/>
    <property type="evidence" value="ECO:0007669"/>
    <property type="project" value="TreeGrafter"/>
</dbReference>
<feature type="compositionally biased region" description="Basic and acidic residues" evidence="1">
    <location>
        <begin position="173"/>
        <end position="186"/>
    </location>
</feature>
<comment type="caution">
    <text evidence="2">The sequence shown here is derived from an EMBL/GenBank/DDBJ whole genome shotgun (WGS) entry which is preliminary data.</text>
</comment>
<evidence type="ECO:0000313" key="2">
    <source>
        <dbReference type="EMBL" id="KAF7802884.1"/>
    </source>
</evidence>
<keyword evidence="3" id="KW-1185">Reference proteome</keyword>
<feature type="region of interest" description="Disordered" evidence="1">
    <location>
        <begin position="160"/>
        <end position="188"/>
    </location>
</feature>
<evidence type="ECO:0000256" key="1">
    <source>
        <dbReference type="SAM" id="MobiDB-lite"/>
    </source>
</evidence>
<organism evidence="2 3">
    <name type="scientific">Senna tora</name>
    <dbReference type="NCBI Taxonomy" id="362788"/>
    <lineage>
        <taxon>Eukaryota</taxon>
        <taxon>Viridiplantae</taxon>
        <taxon>Streptophyta</taxon>
        <taxon>Embryophyta</taxon>
        <taxon>Tracheophyta</taxon>
        <taxon>Spermatophyta</taxon>
        <taxon>Magnoliopsida</taxon>
        <taxon>eudicotyledons</taxon>
        <taxon>Gunneridae</taxon>
        <taxon>Pentapetalae</taxon>
        <taxon>rosids</taxon>
        <taxon>fabids</taxon>
        <taxon>Fabales</taxon>
        <taxon>Fabaceae</taxon>
        <taxon>Caesalpinioideae</taxon>
        <taxon>Cassia clade</taxon>
        <taxon>Senna</taxon>
    </lineage>
</organism>
<dbReference type="InterPro" id="IPR053031">
    <property type="entry name" value="Cuticle_assoc_protein"/>
</dbReference>
<gene>
    <name evidence="2" type="ORF">G2W53_041995</name>
</gene>
<dbReference type="PANTHER" id="PTHR34396:SF24">
    <property type="entry name" value="BED-TYPE DOMAIN-CONTAINING PROTEIN"/>
    <property type="match status" value="1"/>
</dbReference>
<name>A0A834SG29_9FABA</name>
<dbReference type="EMBL" id="JAAIUW010000013">
    <property type="protein sequence ID" value="KAF7802884.1"/>
    <property type="molecule type" value="Genomic_DNA"/>
</dbReference>
<dbReference type="GO" id="GO:0006357">
    <property type="term" value="P:regulation of transcription by RNA polymerase II"/>
    <property type="evidence" value="ECO:0007669"/>
    <property type="project" value="TreeGrafter"/>
</dbReference>
<proteinExistence type="predicted"/>
<evidence type="ECO:0000313" key="3">
    <source>
        <dbReference type="Proteomes" id="UP000634136"/>
    </source>
</evidence>
<sequence length="315" mass="35447">MERKEDWILFEEPPTAVRLKLEADSHGILVLRDPDLGCRCRSSQFTQLQSSTPIGVVFPSSRVTTSHNSKIELHGWLLASLPLIFTVGSSLDVAGFTFTLQSPSPFSNLLPRVPSSSLPPSMNTSVNYTPNDANLMDDEPDIAFDMEAENDDFVDDDLQILKDSTNPSSTKGKATDDSGLEKEKPSKNPRKCTYEVWKSLTKIAVVDRKERAKCNRCERKYIVGSGKIGTSTLAHHIPKCPGLSQYHNVGIMMLDQEGKLRSRQIDHKRAREEIDKSSMIRYLWLNHIKLPQLSYPSIDLRPEDKAQADEDDTHH</sequence>
<dbReference type="GO" id="GO:1990837">
    <property type="term" value="F:sequence-specific double-stranded DNA binding"/>
    <property type="evidence" value="ECO:0007669"/>
    <property type="project" value="TreeGrafter"/>
</dbReference>
<protein>
    <submittedName>
        <fullName evidence="2">Putative AC transposase</fullName>
    </submittedName>
</protein>
<dbReference type="SMART" id="SM00614">
    <property type="entry name" value="ZnF_BED"/>
    <property type="match status" value="1"/>
</dbReference>
<accession>A0A834SG29</accession>